<sequence length="75" mass="8791">MDAQPKERQAETRAFDSVGMYFARPFHTKEGRIIVKTYVRLFTSMSTRGIHFRITSELAAISFLEAFHSRYRCNN</sequence>
<dbReference type="Proteomes" id="UP000054721">
    <property type="component" value="Unassembled WGS sequence"/>
</dbReference>
<proteinExistence type="predicted"/>
<name>A0A0V1KWW5_9BILA</name>
<keyword evidence="2" id="KW-1185">Reference proteome</keyword>
<gene>
    <name evidence="1" type="ORF">T02_2980</name>
</gene>
<evidence type="ECO:0000313" key="2">
    <source>
        <dbReference type="Proteomes" id="UP000054721"/>
    </source>
</evidence>
<accession>A0A0V1KWW5</accession>
<dbReference type="AlphaFoldDB" id="A0A0V1KWW5"/>
<evidence type="ECO:0000313" key="1">
    <source>
        <dbReference type="EMBL" id="KRZ51811.1"/>
    </source>
</evidence>
<comment type="caution">
    <text evidence="1">The sequence shown here is derived from an EMBL/GenBank/DDBJ whole genome shotgun (WGS) entry which is preliminary data.</text>
</comment>
<reference evidence="1 2" key="1">
    <citation type="submission" date="2015-05" db="EMBL/GenBank/DDBJ databases">
        <title>Evolution of Trichinella species and genotypes.</title>
        <authorList>
            <person name="Korhonen P.K."/>
            <person name="Edoardo P."/>
            <person name="Giuseppe L.R."/>
            <person name="Gasser R.B."/>
        </authorList>
    </citation>
    <scope>NUCLEOTIDE SEQUENCE [LARGE SCALE GENOMIC DNA]</scope>
    <source>
        <strain evidence="1">ISS10</strain>
    </source>
</reference>
<protein>
    <submittedName>
        <fullName evidence="1">Uncharacterized protein</fullName>
    </submittedName>
</protein>
<organism evidence="1 2">
    <name type="scientific">Trichinella nativa</name>
    <dbReference type="NCBI Taxonomy" id="6335"/>
    <lineage>
        <taxon>Eukaryota</taxon>
        <taxon>Metazoa</taxon>
        <taxon>Ecdysozoa</taxon>
        <taxon>Nematoda</taxon>
        <taxon>Enoplea</taxon>
        <taxon>Dorylaimia</taxon>
        <taxon>Trichinellida</taxon>
        <taxon>Trichinellidae</taxon>
        <taxon>Trichinella</taxon>
    </lineage>
</organism>
<dbReference type="OrthoDB" id="5866837at2759"/>
<dbReference type="EMBL" id="JYDW01000213">
    <property type="protein sequence ID" value="KRZ51811.1"/>
    <property type="molecule type" value="Genomic_DNA"/>
</dbReference>